<protein>
    <recommendedName>
        <fullName evidence="4">Tat (Twin-arginine translocation) pathway signal sequence</fullName>
    </recommendedName>
</protein>
<gene>
    <name evidence="2" type="ORF">NYZ99_02135</name>
</gene>
<dbReference type="EMBL" id="CP104205">
    <property type="protein sequence ID" value="UWX55383.1"/>
    <property type="molecule type" value="Genomic_DNA"/>
</dbReference>
<keyword evidence="3" id="KW-1185">Reference proteome</keyword>
<feature type="signal peptide" evidence="1">
    <location>
        <begin position="1"/>
        <end position="21"/>
    </location>
</feature>
<dbReference type="PROSITE" id="PS51318">
    <property type="entry name" value="TAT"/>
    <property type="match status" value="1"/>
</dbReference>
<name>A0ABY5Y930_9FLAO</name>
<evidence type="ECO:0000313" key="2">
    <source>
        <dbReference type="EMBL" id="UWX55383.1"/>
    </source>
</evidence>
<sequence length="81" mass="8958">MNKKKHTVSRRNFIASSSALALGTTLLGPNLFANNSLTSIKPNSKIKGVQIGVITYSFRSMPRPKCGSYTEIYIGLWHQCN</sequence>
<feature type="chain" id="PRO_5046997872" description="Tat (Twin-arginine translocation) pathway signal sequence" evidence="1">
    <location>
        <begin position="22"/>
        <end position="81"/>
    </location>
</feature>
<dbReference type="Proteomes" id="UP001059209">
    <property type="component" value="Chromosome"/>
</dbReference>
<dbReference type="RefSeq" id="WP_260573257.1">
    <property type="nucleotide sequence ID" value="NZ_CP104205.1"/>
</dbReference>
<keyword evidence="1" id="KW-0732">Signal</keyword>
<organism evidence="2 3">
    <name type="scientific">Maribacter litopenaei</name>
    <dbReference type="NCBI Taxonomy" id="2976127"/>
    <lineage>
        <taxon>Bacteria</taxon>
        <taxon>Pseudomonadati</taxon>
        <taxon>Bacteroidota</taxon>
        <taxon>Flavobacteriia</taxon>
        <taxon>Flavobacteriales</taxon>
        <taxon>Flavobacteriaceae</taxon>
        <taxon>Maribacter</taxon>
    </lineage>
</organism>
<evidence type="ECO:0000313" key="3">
    <source>
        <dbReference type="Proteomes" id="UP001059209"/>
    </source>
</evidence>
<proteinExistence type="predicted"/>
<evidence type="ECO:0008006" key="4">
    <source>
        <dbReference type="Google" id="ProtNLM"/>
    </source>
</evidence>
<reference evidence="2" key="1">
    <citation type="submission" date="2022-09" db="EMBL/GenBank/DDBJ databases">
        <title>Maribacter litopenaei sp. nov., isolated from the intestinal tract of the Pacific White Shrimp, Litopenaeus vannamei.</title>
        <authorList>
            <person name="Kim S.Y."/>
            <person name="Hwang C.Y."/>
        </authorList>
    </citation>
    <scope>NUCLEOTIDE SEQUENCE</scope>
    <source>
        <strain evidence="2">HL-LV01</strain>
    </source>
</reference>
<accession>A0ABY5Y930</accession>
<evidence type="ECO:0000256" key="1">
    <source>
        <dbReference type="SAM" id="SignalP"/>
    </source>
</evidence>
<dbReference type="InterPro" id="IPR006311">
    <property type="entry name" value="TAT_signal"/>
</dbReference>